<name>A0A0F6RDQ3_9GAMM</name>
<dbReference type="HOGENOM" id="CLU_085032_1_0_6"/>
<reference evidence="2 3" key="1">
    <citation type="submission" date="2015-02" db="EMBL/GenBank/DDBJ databases">
        <title>Complete genome sequence of Kangiella geojedonensis strain YCS-5T.</title>
        <authorList>
            <person name="Kim K.M."/>
        </authorList>
    </citation>
    <scope>NUCLEOTIDE SEQUENCE [LARGE SCALE GENOMIC DNA]</scope>
    <source>
        <strain evidence="2 3">YCS-5</strain>
    </source>
</reference>
<dbReference type="KEGG" id="kge:TQ33_2239"/>
<keyword evidence="1" id="KW-0732">Signal</keyword>
<dbReference type="Proteomes" id="UP000034071">
    <property type="component" value="Chromosome"/>
</dbReference>
<dbReference type="PROSITE" id="PS51257">
    <property type="entry name" value="PROKAR_LIPOPROTEIN"/>
    <property type="match status" value="1"/>
</dbReference>
<organism evidence="2 3">
    <name type="scientific">Kangiella geojedonensis</name>
    <dbReference type="NCBI Taxonomy" id="914150"/>
    <lineage>
        <taxon>Bacteria</taxon>
        <taxon>Pseudomonadati</taxon>
        <taxon>Pseudomonadota</taxon>
        <taxon>Gammaproteobacteria</taxon>
        <taxon>Kangiellales</taxon>
        <taxon>Kangiellaceae</taxon>
        <taxon>Kangiella</taxon>
    </lineage>
</organism>
<dbReference type="EMBL" id="CP010975">
    <property type="protein sequence ID" value="AKE53161.1"/>
    <property type="molecule type" value="Genomic_DNA"/>
</dbReference>
<feature type="signal peptide" evidence="1">
    <location>
        <begin position="1"/>
        <end position="18"/>
    </location>
</feature>
<sequence>MKLFKVAIAAAVTLLMVASCKTTDLNRVLEGISGNQQLSEQTVVAGLKQALEVGTKNSVSSTNRPGGFSNNSLIKIVVPDQLDSAASTLRKVGLGSYVDNFEKQMNRAAEKASGEAKDVFIGAISSMSIADAWGILRGGDNAATDYFRDKTQTNLERRFQPIITSSMQKVGFYKDYKQLLGAYEKLPFSDKPNMNIEDYVMQETLDGLFTLVAQEEKKIRDNPVARTTELLQKVFSQQ</sequence>
<keyword evidence="3" id="KW-1185">Reference proteome</keyword>
<proteinExistence type="predicted"/>
<accession>A0A0F6RDQ3</accession>
<dbReference type="STRING" id="914150.TQ33_2239"/>
<dbReference type="Pfam" id="PF13852">
    <property type="entry name" value="DUF4197"/>
    <property type="match status" value="1"/>
</dbReference>
<evidence type="ECO:0000313" key="2">
    <source>
        <dbReference type="EMBL" id="AKE53161.1"/>
    </source>
</evidence>
<protein>
    <submittedName>
        <fullName evidence="2">Putative lipoprotein</fullName>
    </submittedName>
</protein>
<evidence type="ECO:0000313" key="3">
    <source>
        <dbReference type="Proteomes" id="UP000034071"/>
    </source>
</evidence>
<dbReference type="PATRIC" id="fig|914150.5.peg.2268"/>
<gene>
    <name evidence="2" type="ORF">TQ33_2239</name>
</gene>
<dbReference type="RefSeq" id="WP_046562139.1">
    <property type="nucleotide sequence ID" value="NZ_CP010975.1"/>
</dbReference>
<feature type="chain" id="PRO_5002508982" evidence="1">
    <location>
        <begin position="19"/>
        <end position="238"/>
    </location>
</feature>
<dbReference type="InterPro" id="IPR025245">
    <property type="entry name" value="DUF4197"/>
</dbReference>
<evidence type="ECO:0000256" key="1">
    <source>
        <dbReference type="SAM" id="SignalP"/>
    </source>
</evidence>
<dbReference type="AlphaFoldDB" id="A0A0F6RDQ3"/>
<keyword evidence="2" id="KW-0449">Lipoprotein</keyword>